<protein>
    <recommendedName>
        <fullName evidence="6">Epoxide hydrolase N-terminal domain-containing protein</fullName>
    </recommendedName>
</protein>
<evidence type="ECO:0000313" key="8">
    <source>
        <dbReference type="Proteomes" id="UP001353858"/>
    </source>
</evidence>
<feature type="region of interest" description="Disordered" evidence="4">
    <location>
        <begin position="145"/>
        <end position="191"/>
    </location>
</feature>
<dbReference type="PANTHER" id="PTHR21661:SF35">
    <property type="entry name" value="EPOXIDE HYDROLASE"/>
    <property type="match status" value="1"/>
</dbReference>
<dbReference type="Proteomes" id="UP001353858">
    <property type="component" value="Unassembled WGS sequence"/>
</dbReference>
<evidence type="ECO:0000256" key="4">
    <source>
        <dbReference type="SAM" id="MobiDB-lite"/>
    </source>
</evidence>
<dbReference type="EMBL" id="JARPUR010000004">
    <property type="protein sequence ID" value="KAK4877488.1"/>
    <property type="molecule type" value="Genomic_DNA"/>
</dbReference>
<comment type="caution">
    <text evidence="7">The sequence shown here is derived from an EMBL/GenBank/DDBJ whole genome shotgun (WGS) entry which is preliminary data.</text>
</comment>
<evidence type="ECO:0000313" key="7">
    <source>
        <dbReference type="EMBL" id="KAK4877488.1"/>
    </source>
</evidence>
<evidence type="ECO:0000256" key="2">
    <source>
        <dbReference type="ARBA" id="ARBA00022797"/>
    </source>
</evidence>
<accession>A0AAN7QH63</accession>
<dbReference type="InterPro" id="IPR010497">
    <property type="entry name" value="Epoxide_hydro_N"/>
</dbReference>
<feature type="compositionally biased region" description="Polar residues" evidence="4">
    <location>
        <begin position="150"/>
        <end position="175"/>
    </location>
</feature>
<keyword evidence="5" id="KW-0812">Transmembrane</keyword>
<keyword evidence="5" id="KW-0472">Membrane</keyword>
<evidence type="ECO:0000256" key="1">
    <source>
        <dbReference type="ARBA" id="ARBA00010088"/>
    </source>
</evidence>
<organism evidence="7 8">
    <name type="scientific">Aquatica leii</name>
    <dbReference type="NCBI Taxonomy" id="1421715"/>
    <lineage>
        <taxon>Eukaryota</taxon>
        <taxon>Metazoa</taxon>
        <taxon>Ecdysozoa</taxon>
        <taxon>Arthropoda</taxon>
        <taxon>Hexapoda</taxon>
        <taxon>Insecta</taxon>
        <taxon>Pterygota</taxon>
        <taxon>Neoptera</taxon>
        <taxon>Endopterygota</taxon>
        <taxon>Coleoptera</taxon>
        <taxon>Polyphaga</taxon>
        <taxon>Elateriformia</taxon>
        <taxon>Elateroidea</taxon>
        <taxon>Lampyridae</taxon>
        <taxon>Luciolinae</taxon>
        <taxon>Aquatica</taxon>
    </lineage>
</organism>
<keyword evidence="5" id="KW-1133">Transmembrane helix</keyword>
<dbReference type="InterPro" id="IPR000639">
    <property type="entry name" value="Epox_hydrolase-like"/>
</dbReference>
<dbReference type="AlphaFoldDB" id="A0AAN7QH63"/>
<gene>
    <name evidence="7" type="ORF">RN001_009994</name>
</gene>
<dbReference type="GO" id="GO:0097176">
    <property type="term" value="P:epoxide metabolic process"/>
    <property type="evidence" value="ECO:0007669"/>
    <property type="project" value="TreeGrafter"/>
</dbReference>
<dbReference type="Gene3D" id="3.40.50.1820">
    <property type="entry name" value="alpha/beta hydrolase"/>
    <property type="match status" value="1"/>
</dbReference>
<sequence length="677" mass="77437">MLVEMALNQVDPVPANSSFDDCITSDFPELNLVKQEYYTDKHGDNIPDYLIKDKNSSSNSNKDGEQILKLNNKQGLKNTVRNKHAMFRKTIKWIYKNPLTDAELQKIADEILLKDLPLDNGVLTDIEDDDDDNVENFFENEVFHPDLSEVPSSSTSCTNDNNQTEPENNSVTDQIENNQSSTSNNENGTRRSFRLESNIFTPIDDKMDMCTNNKSRDKIGMSFLSKLFLLFATIAVGYLGVKLFPLCKPPILPVLDENAYWGPGNAPVKQDTSIRPFKISVPDEVLEDLRHRLETDRPYTPPLENIQQQYGFNTNLLKEIVEYWKTKYNWRERETFLNQFPQYKTKIQGLDIHYLHIKPKVPSNVKVIPLLILHGWPGSVREFYEIIPFLTQINKERGFVFEVIAPSLPGYGFSQAASKPGMGSNQIAMILKNLMKRIGFDKFYVQGGDWGSIVVTDMAVLFPKNVLGLHSNFCSLSSLKSYLKLIFGSFYPPWVIDKQHEDKMYPLLTKFTTLIQESGYFHIQATKPDTVGIAIGQSPSGLAAYVLEKFSTGTNFTYREREDGGLKEKFNYNQLLDNVMIYWLTNSFTTAIRLYAEGINREVTRMPIDEEVPCACARMGQEIVYYTDWMLRDRYQNLVQATDYDVGGHFAAMEVPEILAKDIFMAVATMEKLRNSK</sequence>
<dbReference type="PANTHER" id="PTHR21661">
    <property type="entry name" value="EPOXIDE HYDROLASE 1-RELATED"/>
    <property type="match status" value="1"/>
</dbReference>
<dbReference type="GO" id="GO:0004301">
    <property type="term" value="F:epoxide hydrolase activity"/>
    <property type="evidence" value="ECO:0007669"/>
    <property type="project" value="TreeGrafter"/>
</dbReference>
<comment type="similarity">
    <text evidence="1">Belongs to the peptidase S33 family.</text>
</comment>
<keyword evidence="2" id="KW-0058">Aromatic hydrocarbons catabolism</keyword>
<keyword evidence="3" id="KW-0378">Hydrolase</keyword>
<dbReference type="SUPFAM" id="SSF53474">
    <property type="entry name" value="alpha/beta-Hydrolases"/>
    <property type="match status" value="1"/>
</dbReference>
<dbReference type="Pfam" id="PF06441">
    <property type="entry name" value="EHN"/>
    <property type="match status" value="1"/>
</dbReference>
<feature type="domain" description="Epoxide hydrolase N-terminal" evidence="6">
    <location>
        <begin position="274"/>
        <end position="383"/>
    </location>
</feature>
<evidence type="ECO:0000259" key="6">
    <source>
        <dbReference type="Pfam" id="PF06441"/>
    </source>
</evidence>
<evidence type="ECO:0000256" key="5">
    <source>
        <dbReference type="SAM" id="Phobius"/>
    </source>
</evidence>
<proteinExistence type="inferred from homology"/>
<feature type="compositionally biased region" description="Low complexity" evidence="4">
    <location>
        <begin position="176"/>
        <end position="187"/>
    </location>
</feature>
<dbReference type="InterPro" id="IPR029058">
    <property type="entry name" value="AB_hydrolase_fold"/>
</dbReference>
<name>A0AAN7QH63_9COLE</name>
<keyword evidence="8" id="KW-1185">Reference proteome</keyword>
<feature type="transmembrane region" description="Helical" evidence="5">
    <location>
        <begin position="223"/>
        <end position="241"/>
    </location>
</feature>
<evidence type="ECO:0000256" key="3">
    <source>
        <dbReference type="ARBA" id="ARBA00022801"/>
    </source>
</evidence>
<dbReference type="PRINTS" id="PR00412">
    <property type="entry name" value="EPOXHYDRLASE"/>
</dbReference>
<reference evidence="8" key="1">
    <citation type="submission" date="2023-01" db="EMBL/GenBank/DDBJ databases">
        <title>Key to firefly adult light organ development and bioluminescence: homeobox transcription factors regulate luciferase expression and transportation to peroxisome.</title>
        <authorList>
            <person name="Fu X."/>
        </authorList>
    </citation>
    <scope>NUCLEOTIDE SEQUENCE [LARGE SCALE GENOMIC DNA]</scope>
</reference>